<evidence type="ECO:0000313" key="3">
    <source>
        <dbReference type="EMBL" id="OXA51912.1"/>
    </source>
</evidence>
<organism evidence="3 4">
    <name type="scientific">Folsomia candida</name>
    <name type="common">Springtail</name>
    <dbReference type="NCBI Taxonomy" id="158441"/>
    <lineage>
        <taxon>Eukaryota</taxon>
        <taxon>Metazoa</taxon>
        <taxon>Ecdysozoa</taxon>
        <taxon>Arthropoda</taxon>
        <taxon>Hexapoda</taxon>
        <taxon>Collembola</taxon>
        <taxon>Entomobryomorpha</taxon>
        <taxon>Isotomoidea</taxon>
        <taxon>Isotomidae</taxon>
        <taxon>Proisotominae</taxon>
        <taxon>Folsomia</taxon>
    </lineage>
</organism>
<comment type="caution">
    <text evidence="3">The sequence shown here is derived from an EMBL/GenBank/DDBJ whole genome shotgun (WGS) entry which is preliminary data.</text>
</comment>
<feature type="signal peptide" evidence="2">
    <location>
        <begin position="1"/>
        <end position="27"/>
    </location>
</feature>
<accession>A0A226E2F0</accession>
<feature type="chain" id="PRO_5013393554" evidence="2">
    <location>
        <begin position="28"/>
        <end position="538"/>
    </location>
</feature>
<evidence type="ECO:0000256" key="2">
    <source>
        <dbReference type="SAM" id="SignalP"/>
    </source>
</evidence>
<keyword evidence="2" id="KW-0732">Signal</keyword>
<feature type="region of interest" description="Disordered" evidence="1">
    <location>
        <begin position="196"/>
        <end position="224"/>
    </location>
</feature>
<proteinExistence type="predicted"/>
<keyword evidence="4" id="KW-1185">Reference proteome</keyword>
<name>A0A226E2F0_FOLCA</name>
<dbReference type="Proteomes" id="UP000198287">
    <property type="component" value="Unassembled WGS sequence"/>
</dbReference>
<dbReference type="EMBL" id="LNIX01000007">
    <property type="protein sequence ID" value="OXA51912.1"/>
    <property type="molecule type" value="Genomic_DNA"/>
</dbReference>
<sequence length="538" mass="62496">MTFHTTKLGVLTVLVVTALLRLTPASGRQFTAKEIAGVFAHAAKNYPKTIGEPQGTFTLKQIYDSKKKVSNYYMQNDEGDYDTKEPPAFTRKKSDVGIKWLYIKKSKDRLYSWERQSIVVLRRVPKTKDLYSAMIIHFRLLTGNKIVYEWDDWRPRGYIQKTSCPCQLTDKFYRYCTNWTYCDYQFNIYEQADDQAGSDDRRRRGAAQAEQADDVRNRMPPGTKQTMGPFFWDLVDDEVEAGQLYMLLREELKKAPSKAVYEDEIGTVPFSGYGDCPYWVKPGDFDEASSSKSPMLLLLFLAKAVRMQCILPTEQDVVKDLISEKLMYWDPKRGDVFFNTTHKLTTSINIDDTDLDNVERALHIAAFSRIYNMLDKSIKNEKGSDKIRDAVSPLGKKIHRNTRMVVLMSIKIYEMIQTSLKQHAVKLVKRLVSNLKDSIMLNIQNFIALEKKDRSACEKNKDCAEKMKTIKKDQTQIVSLIYFFLFGFDPTTIKDIFDDEEGETFDKWDTLVKYGQFYEFHVKFLDRIAGLYFEKIKV</sequence>
<evidence type="ECO:0000313" key="4">
    <source>
        <dbReference type="Proteomes" id="UP000198287"/>
    </source>
</evidence>
<gene>
    <name evidence="3" type="ORF">Fcan01_13122</name>
</gene>
<reference evidence="3 4" key="1">
    <citation type="submission" date="2015-12" db="EMBL/GenBank/DDBJ databases">
        <title>The genome of Folsomia candida.</title>
        <authorList>
            <person name="Faddeeva A."/>
            <person name="Derks M.F."/>
            <person name="Anvar Y."/>
            <person name="Smit S."/>
            <person name="Van Straalen N."/>
            <person name="Roelofs D."/>
        </authorList>
    </citation>
    <scope>NUCLEOTIDE SEQUENCE [LARGE SCALE GENOMIC DNA]</scope>
    <source>
        <strain evidence="3 4">VU population</strain>
        <tissue evidence="3">Whole body</tissue>
    </source>
</reference>
<dbReference type="AlphaFoldDB" id="A0A226E2F0"/>
<protein>
    <submittedName>
        <fullName evidence="3">Uncharacterized protein</fullName>
    </submittedName>
</protein>
<evidence type="ECO:0000256" key="1">
    <source>
        <dbReference type="SAM" id="MobiDB-lite"/>
    </source>
</evidence>